<keyword evidence="4" id="KW-1185">Reference proteome</keyword>
<evidence type="ECO:0000256" key="1">
    <source>
        <dbReference type="SAM" id="MobiDB-lite"/>
    </source>
</evidence>
<dbReference type="EMBL" id="BPWL01000004">
    <property type="protein sequence ID" value="GJJ09648.1"/>
    <property type="molecule type" value="Genomic_DNA"/>
</dbReference>
<dbReference type="InterPro" id="IPR039136">
    <property type="entry name" value="NUFIP1-like"/>
</dbReference>
<dbReference type="InterPro" id="IPR019496">
    <property type="entry name" value="NUFIP1_cons_dom"/>
</dbReference>
<reference evidence="3" key="1">
    <citation type="submission" date="2021-10" db="EMBL/GenBank/DDBJ databases">
        <title>De novo Genome Assembly of Clathrus columnatus (Basidiomycota, Fungi) Using Illumina and Nanopore Sequence Data.</title>
        <authorList>
            <person name="Ogiso-Tanaka E."/>
            <person name="Itagaki H."/>
            <person name="Hosoya T."/>
            <person name="Hosaka K."/>
        </authorList>
    </citation>
    <scope>NUCLEOTIDE SEQUENCE</scope>
    <source>
        <strain evidence="3">MO-923</strain>
    </source>
</reference>
<evidence type="ECO:0000259" key="2">
    <source>
        <dbReference type="Pfam" id="PF10453"/>
    </source>
</evidence>
<feature type="compositionally biased region" description="Basic and acidic residues" evidence="1">
    <location>
        <begin position="384"/>
        <end position="397"/>
    </location>
</feature>
<dbReference type="Pfam" id="PF10453">
    <property type="entry name" value="NUFIP1"/>
    <property type="match status" value="1"/>
</dbReference>
<feature type="compositionally biased region" description="Polar residues" evidence="1">
    <location>
        <begin position="319"/>
        <end position="342"/>
    </location>
</feature>
<evidence type="ECO:0000313" key="4">
    <source>
        <dbReference type="Proteomes" id="UP001050691"/>
    </source>
</evidence>
<feature type="compositionally biased region" description="Basic and acidic residues" evidence="1">
    <location>
        <begin position="236"/>
        <end position="251"/>
    </location>
</feature>
<dbReference type="AlphaFoldDB" id="A0AAV5A858"/>
<feature type="region of interest" description="Disordered" evidence="1">
    <location>
        <begin position="79"/>
        <end position="156"/>
    </location>
</feature>
<feature type="compositionally biased region" description="Polar residues" evidence="1">
    <location>
        <begin position="253"/>
        <end position="263"/>
    </location>
</feature>
<organism evidence="3 4">
    <name type="scientific">Clathrus columnatus</name>
    <dbReference type="NCBI Taxonomy" id="1419009"/>
    <lineage>
        <taxon>Eukaryota</taxon>
        <taxon>Fungi</taxon>
        <taxon>Dikarya</taxon>
        <taxon>Basidiomycota</taxon>
        <taxon>Agaricomycotina</taxon>
        <taxon>Agaricomycetes</taxon>
        <taxon>Phallomycetidae</taxon>
        <taxon>Phallales</taxon>
        <taxon>Clathraceae</taxon>
        <taxon>Clathrus</taxon>
    </lineage>
</organism>
<comment type="caution">
    <text evidence="3">The sequence shown here is derived from an EMBL/GenBank/DDBJ whole genome shotgun (WGS) entry which is preliminary data.</text>
</comment>
<feature type="compositionally biased region" description="Acidic residues" evidence="1">
    <location>
        <begin position="357"/>
        <end position="366"/>
    </location>
</feature>
<evidence type="ECO:0000313" key="3">
    <source>
        <dbReference type="EMBL" id="GJJ09648.1"/>
    </source>
</evidence>
<dbReference type="GO" id="GO:0005634">
    <property type="term" value="C:nucleus"/>
    <property type="evidence" value="ECO:0007669"/>
    <property type="project" value="TreeGrafter"/>
</dbReference>
<feature type="compositionally biased region" description="Polar residues" evidence="1">
    <location>
        <begin position="87"/>
        <end position="135"/>
    </location>
</feature>
<dbReference type="PANTHER" id="PTHR13309:SF0">
    <property type="entry name" value="FMR1-INTERACTING PROTEIN NUFIP1"/>
    <property type="match status" value="1"/>
</dbReference>
<dbReference type="GO" id="GO:0003723">
    <property type="term" value="F:RNA binding"/>
    <property type="evidence" value="ECO:0007669"/>
    <property type="project" value="InterPro"/>
</dbReference>
<dbReference type="PANTHER" id="PTHR13309">
    <property type="entry name" value="NUCLEAR FRAGILE X MENTAL RETARDATION PROTEIN INTERACTING PROTEIN 1"/>
    <property type="match status" value="1"/>
</dbReference>
<feature type="region of interest" description="Disordered" evidence="1">
    <location>
        <begin position="231"/>
        <end position="397"/>
    </location>
</feature>
<dbReference type="GO" id="GO:0000492">
    <property type="term" value="P:box C/D snoRNP assembly"/>
    <property type="evidence" value="ECO:0007669"/>
    <property type="project" value="TreeGrafter"/>
</dbReference>
<gene>
    <name evidence="3" type="ORF">Clacol_003872</name>
</gene>
<accession>A0AAV5A858</accession>
<dbReference type="Proteomes" id="UP001050691">
    <property type="component" value="Unassembled WGS sequence"/>
</dbReference>
<name>A0AAV5A858_9AGAM</name>
<sequence length="444" mass="49460">MHPSQRGQESLNPSNFWHSYTSNVYSNPTLNNNLGARAAHALTSALADPYGQMRAFYSYTNSNYAQAYFNQMRMQQQRPLTTEEGYTLSSTYDPSSDTAPNASTSTSSLPGGSNTRNPFPNRTGKSSSFHNQTRTDVNHSDKQHHPQRRMPAPGDIRCTHPGCQFSGPKQTVEIHKMDRHLIYPPGWKKKTDDWDADPSLKGKPIPILGTGLVLNTQESIDAWIAERKKKWPSKQNIEERKTKEQEAEERGQINPSDLVNQTAKGLKRRRTNNSDGHRQQRFSNSPKRAKMTHAPKDNEKNNSWHLSIPKAGSSEEKTSPTIKSHNPINPETERFVSSSNVSALDGIPETVSSSSNPDDDDNESNTDIDPIKDAVSSKRPGGVPEEHPSPAPDKEHCQNILSTLPKDQAIHFLVENDCLNGVELKPGDADAQLIRVVEDQNNLS</sequence>
<proteinExistence type="predicted"/>
<protein>
    <recommendedName>
        <fullName evidence="2">FMR1-interacting protein 1 conserved domain-containing protein</fullName>
    </recommendedName>
</protein>
<feature type="domain" description="FMR1-interacting protein 1 conserved" evidence="2">
    <location>
        <begin position="201"/>
        <end position="252"/>
    </location>
</feature>